<evidence type="ECO:0000256" key="3">
    <source>
        <dbReference type="ARBA" id="ARBA00022692"/>
    </source>
</evidence>
<evidence type="ECO:0000256" key="5">
    <source>
        <dbReference type="ARBA" id="ARBA00023136"/>
    </source>
</evidence>
<evidence type="ECO:0000256" key="7">
    <source>
        <dbReference type="SAM" id="Phobius"/>
    </source>
</evidence>
<evidence type="ECO:0000256" key="1">
    <source>
        <dbReference type="ARBA" id="ARBA00004141"/>
    </source>
</evidence>
<keyword evidence="9" id="KW-1185">Reference proteome</keyword>
<dbReference type="Proteomes" id="UP000235672">
    <property type="component" value="Unassembled WGS sequence"/>
</dbReference>
<dbReference type="OrthoDB" id="3639251at2759"/>
<feature type="transmembrane region" description="Helical" evidence="7">
    <location>
        <begin position="126"/>
        <end position="148"/>
    </location>
</feature>
<dbReference type="EMBL" id="KZ613528">
    <property type="protein sequence ID" value="PMD13705.1"/>
    <property type="molecule type" value="Genomic_DNA"/>
</dbReference>
<dbReference type="PANTHER" id="PTHR43791:SF39">
    <property type="entry name" value="TRANSPORTER LIZ1_SEO1, PUTATIVE (AFU_ORTHOLOGUE AFUA_3G00980)-RELATED"/>
    <property type="match status" value="1"/>
</dbReference>
<comment type="subcellular location">
    <subcellularLocation>
        <location evidence="1">Membrane</location>
        <topology evidence="1">Multi-pass membrane protein</topology>
    </subcellularLocation>
</comment>
<feature type="transmembrane region" description="Helical" evidence="7">
    <location>
        <begin position="160"/>
        <end position="180"/>
    </location>
</feature>
<evidence type="ECO:0000256" key="4">
    <source>
        <dbReference type="ARBA" id="ARBA00022989"/>
    </source>
</evidence>
<feature type="transmembrane region" description="Helical" evidence="7">
    <location>
        <begin position="94"/>
        <end position="114"/>
    </location>
</feature>
<dbReference type="AlphaFoldDB" id="A0A2J6PI35"/>
<keyword evidence="4 7" id="KW-1133">Transmembrane helix</keyword>
<gene>
    <name evidence="8" type="ORF">NA56DRAFT_694572</name>
</gene>
<evidence type="ECO:0000256" key="6">
    <source>
        <dbReference type="SAM" id="MobiDB-lite"/>
    </source>
</evidence>
<dbReference type="GO" id="GO:0016020">
    <property type="term" value="C:membrane"/>
    <property type="evidence" value="ECO:0007669"/>
    <property type="project" value="UniProtKB-SubCell"/>
</dbReference>
<evidence type="ECO:0000313" key="8">
    <source>
        <dbReference type="EMBL" id="PMD13705.1"/>
    </source>
</evidence>
<dbReference type="Gene3D" id="1.20.1250.20">
    <property type="entry name" value="MFS general substrate transporter like domains"/>
    <property type="match status" value="1"/>
</dbReference>
<accession>A0A2J6PI35</accession>
<proteinExistence type="predicted"/>
<keyword evidence="5 7" id="KW-0472">Membrane</keyword>
<feature type="region of interest" description="Disordered" evidence="6">
    <location>
        <begin position="189"/>
        <end position="230"/>
    </location>
</feature>
<dbReference type="SUPFAM" id="SSF103473">
    <property type="entry name" value="MFS general substrate transporter"/>
    <property type="match status" value="1"/>
</dbReference>
<protein>
    <recommendedName>
        <fullName evidence="10">MFS general substrate transporter</fullName>
    </recommendedName>
</protein>
<dbReference type="STRING" id="1745343.A0A2J6PI35"/>
<organism evidence="8 9">
    <name type="scientific">Hyaloscypha hepaticicola</name>
    <dbReference type="NCBI Taxonomy" id="2082293"/>
    <lineage>
        <taxon>Eukaryota</taxon>
        <taxon>Fungi</taxon>
        <taxon>Dikarya</taxon>
        <taxon>Ascomycota</taxon>
        <taxon>Pezizomycotina</taxon>
        <taxon>Leotiomycetes</taxon>
        <taxon>Helotiales</taxon>
        <taxon>Hyaloscyphaceae</taxon>
        <taxon>Hyaloscypha</taxon>
    </lineage>
</organism>
<name>A0A2J6PI35_9HELO</name>
<evidence type="ECO:0000313" key="9">
    <source>
        <dbReference type="Proteomes" id="UP000235672"/>
    </source>
</evidence>
<keyword evidence="3 7" id="KW-0812">Transmembrane</keyword>
<evidence type="ECO:0000256" key="2">
    <source>
        <dbReference type="ARBA" id="ARBA00022448"/>
    </source>
</evidence>
<evidence type="ECO:0008006" key="10">
    <source>
        <dbReference type="Google" id="ProtNLM"/>
    </source>
</evidence>
<keyword evidence="2" id="KW-0813">Transport</keyword>
<dbReference type="GO" id="GO:0022857">
    <property type="term" value="F:transmembrane transporter activity"/>
    <property type="evidence" value="ECO:0007669"/>
    <property type="project" value="TreeGrafter"/>
</dbReference>
<dbReference type="InterPro" id="IPR036259">
    <property type="entry name" value="MFS_trans_sf"/>
</dbReference>
<dbReference type="PANTHER" id="PTHR43791">
    <property type="entry name" value="PERMEASE-RELATED"/>
    <property type="match status" value="1"/>
</dbReference>
<feature type="transmembrane region" description="Helical" evidence="7">
    <location>
        <begin position="36"/>
        <end position="54"/>
    </location>
</feature>
<sequence>MQPFGSQPVTSFVFWTKAHNKPGKKAVYSVAQINEYPALANAFTAVYSLVAVWISDGPLRGRRYPVVIFGNLVAIVIFMLLVVTPVFGPFSHRAPLYIVSGIGGSAVPLTMAWMAELILDNAEQRAFTAAAMNTLQYTFSAWIPLVWFQQVDQPNVTPGNRAATVVGGFNVIVFTIIAILDHREKKQKRKNGELTRASVLADSPTAGSIDGSEKRLPLGDEEDISPMRKE</sequence>
<reference evidence="8 9" key="1">
    <citation type="submission" date="2016-05" db="EMBL/GenBank/DDBJ databases">
        <title>A degradative enzymes factory behind the ericoid mycorrhizal symbiosis.</title>
        <authorList>
            <consortium name="DOE Joint Genome Institute"/>
            <person name="Martino E."/>
            <person name="Morin E."/>
            <person name="Grelet G."/>
            <person name="Kuo A."/>
            <person name="Kohler A."/>
            <person name="Daghino S."/>
            <person name="Barry K."/>
            <person name="Choi C."/>
            <person name="Cichocki N."/>
            <person name="Clum A."/>
            <person name="Copeland A."/>
            <person name="Hainaut M."/>
            <person name="Haridas S."/>
            <person name="Labutti K."/>
            <person name="Lindquist E."/>
            <person name="Lipzen A."/>
            <person name="Khouja H.-R."/>
            <person name="Murat C."/>
            <person name="Ohm R."/>
            <person name="Olson A."/>
            <person name="Spatafora J."/>
            <person name="Veneault-Fourrey C."/>
            <person name="Henrissat B."/>
            <person name="Grigoriev I."/>
            <person name="Martin F."/>
            <person name="Perotto S."/>
        </authorList>
    </citation>
    <scope>NUCLEOTIDE SEQUENCE [LARGE SCALE GENOMIC DNA]</scope>
    <source>
        <strain evidence="8 9">UAMH 7357</strain>
    </source>
</reference>
<feature type="transmembrane region" description="Helical" evidence="7">
    <location>
        <begin position="66"/>
        <end position="88"/>
    </location>
</feature>